<dbReference type="OrthoDB" id="118410at2"/>
<dbReference type="AlphaFoldDB" id="A0A4Q1SJ54"/>
<dbReference type="Proteomes" id="UP000290253">
    <property type="component" value="Unassembled WGS sequence"/>
</dbReference>
<dbReference type="SUPFAM" id="SSF54495">
    <property type="entry name" value="UBC-like"/>
    <property type="match status" value="1"/>
</dbReference>
<comment type="caution">
    <text evidence="1">The sequence shown here is derived from an EMBL/GenBank/DDBJ whole genome shotgun (WGS) entry which is preliminary data.</text>
</comment>
<evidence type="ECO:0000313" key="1">
    <source>
        <dbReference type="EMBL" id="RXS97449.1"/>
    </source>
</evidence>
<sequence>MSSVYRPLPATAEPPAASLWATRLAGEWRLLAALAELNPERMTGLRQEDNTFHLTLRDVPALTRSGGIERTHALRIEFPEYFPAMPMELYLDRPMQHPNIHPDTGFMCLWDRHRATHTCEVALHKAVAILTWTLHNSAQVHVMQPAALASMKEKGDSVRAQLACTPLTGLTPPVMSPVTMPRRRRLS</sequence>
<gene>
    <name evidence="1" type="ORF">ESZ00_06005</name>
</gene>
<protein>
    <submittedName>
        <fullName evidence="1">Uncharacterized protein</fullName>
    </submittedName>
</protein>
<dbReference type="Gene3D" id="3.10.110.10">
    <property type="entry name" value="Ubiquitin Conjugating Enzyme"/>
    <property type="match status" value="1"/>
</dbReference>
<evidence type="ECO:0000313" key="2">
    <source>
        <dbReference type="Proteomes" id="UP000290253"/>
    </source>
</evidence>
<name>A0A4Q1SJ54_9BACT</name>
<dbReference type="InterPro" id="IPR016135">
    <property type="entry name" value="UBQ-conjugating_enzyme/RWD"/>
</dbReference>
<reference evidence="1 2" key="1">
    <citation type="journal article" date="2016" name="Int. J. Syst. Evol. Microbiol.">
        <title>Acidipila dinghuensis sp. nov., an acidobacterium isolated from forest soil.</title>
        <authorList>
            <person name="Jiang Y.W."/>
            <person name="Wang J."/>
            <person name="Chen M.H."/>
            <person name="Lv Y.Y."/>
            <person name="Qiu L.H."/>
        </authorList>
    </citation>
    <scope>NUCLEOTIDE SEQUENCE [LARGE SCALE GENOMIC DNA]</scope>
    <source>
        <strain evidence="1 2">DHOF10</strain>
    </source>
</reference>
<dbReference type="EMBL" id="SDMK01000001">
    <property type="protein sequence ID" value="RXS97449.1"/>
    <property type="molecule type" value="Genomic_DNA"/>
</dbReference>
<dbReference type="CDD" id="cd00195">
    <property type="entry name" value="UBCc_UEV"/>
    <property type="match status" value="1"/>
</dbReference>
<keyword evidence="2" id="KW-1185">Reference proteome</keyword>
<organism evidence="1 2">
    <name type="scientific">Silvibacterium dinghuense</name>
    <dbReference type="NCBI Taxonomy" id="1560006"/>
    <lineage>
        <taxon>Bacteria</taxon>
        <taxon>Pseudomonadati</taxon>
        <taxon>Acidobacteriota</taxon>
        <taxon>Terriglobia</taxon>
        <taxon>Terriglobales</taxon>
        <taxon>Acidobacteriaceae</taxon>
        <taxon>Silvibacterium</taxon>
    </lineage>
</organism>
<accession>A0A4Q1SJ54</accession>
<proteinExistence type="predicted"/>